<evidence type="ECO:0000313" key="3">
    <source>
        <dbReference type="EMBL" id="PIL38842.1"/>
    </source>
</evidence>
<dbReference type="AlphaFoldDB" id="A0A2G8SYN6"/>
<dbReference type="EMBL" id="PDOB01000028">
    <property type="protein sequence ID" value="PIL38842.1"/>
    <property type="molecule type" value="Genomic_DNA"/>
</dbReference>
<organism evidence="3 4">
    <name type="scientific">Massilia psychrophila</name>
    <dbReference type="NCBI Taxonomy" id="1603353"/>
    <lineage>
        <taxon>Bacteria</taxon>
        <taxon>Pseudomonadati</taxon>
        <taxon>Pseudomonadota</taxon>
        <taxon>Betaproteobacteria</taxon>
        <taxon>Burkholderiales</taxon>
        <taxon>Oxalobacteraceae</taxon>
        <taxon>Telluria group</taxon>
        <taxon>Massilia</taxon>
    </lineage>
</organism>
<feature type="domain" description="Glycosyl-hydrolase 97 N-terminal" evidence="2">
    <location>
        <begin position="27"/>
        <end position="102"/>
    </location>
</feature>
<dbReference type="OrthoDB" id="57532at2"/>
<dbReference type="GO" id="GO:0030246">
    <property type="term" value="F:carbohydrate binding"/>
    <property type="evidence" value="ECO:0007669"/>
    <property type="project" value="InterPro"/>
</dbReference>
<evidence type="ECO:0000313" key="4">
    <source>
        <dbReference type="Proteomes" id="UP000228593"/>
    </source>
</evidence>
<sequence length="142" mass="15466">MPDIFKHTAALLAACCAASGWAAPATLTSPDRHIAVAVSVTPQKTLAWSVTRDGKPVILPSLLGLELEGADLARGLRLANVSPVRAVSERYHGSRQEARLCRVVDRKNEMLSERYSALKLDGPVLPAHKIDRRTTSYLCHRS</sequence>
<comment type="caution">
    <text evidence="3">The sequence shown here is derived from an EMBL/GenBank/DDBJ whole genome shotgun (WGS) entry which is preliminary data.</text>
</comment>
<dbReference type="InterPro" id="IPR014718">
    <property type="entry name" value="GH-type_carb-bd"/>
</dbReference>
<feature type="signal peptide" evidence="1">
    <location>
        <begin position="1"/>
        <end position="22"/>
    </location>
</feature>
<dbReference type="Proteomes" id="UP000228593">
    <property type="component" value="Unassembled WGS sequence"/>
</dbReference>
<protein>
    <recommendedName>
        <fullName evidence="2">Glycosyl-hydrolase 97 N-terminal domain-containing protein</fullName>
    </recommendedName>
</protein>
<proteinExistence type="predicted"/>
<dbReference type="Gene3D" id="2.70.98.10">
    <property type="match status" value="1"/>
</dbReference>
<dbReference type="InterPro" id="IPR029486">
    <property type="entry name" value="GH97_N"/>
</dbReference>
<dbReference type="Pfam" id="PF14508">
    <property type="entry name" value="GH97_N"/>
    <property type="match status" value="1"/>
</dbReference>
<reference evidence="3 4" key="1">
    <citation type="submission" date="2017-10" db="EMBL/GenBank/DDBJ databases">
        <title>Massilia psychrophilum sp. nov., a novel purple-pigmented bacterium isolated from Tianshan glacier, Xinjiang Municipality, China.</title>
        <authorList>
            <person name="Wang H."/>
        </authorList>
    </citation>
    <scope>NUCLEOTIDE SEQUENCE [LARGE SCALE GENOMIC DNA]</scope>
    <source>
        <strain evidence="3 4">JCM 30813</strain>
    </source>
</reference>
<keyword evidence="4" id="KW-1185">Reference proteome</keyword>
<evidence type="ECO:0000259" key="2">
    <source>
        <dbReference type="Pfam" id="PF14508"/>
    </source>
</evidence>
<accession>A0A2G8SYN6</accession>
<evidence type="ECO:0000256" key="1">
    <source>
        <dbReference type="SAM" id="SignalP"/>
    </source>
</evidence>
<keyword evidence="1" id="KW-0732">Signal</keyword>
<name>A0A2G8SYN6_9BURK</name>
<feature type="chain" id="PRO_5013715147" description="Glycosyl-hydrolase 97 N-terminal domain-containing protein" evidence="1">
    <location>
        <begin position="23"/>
        <end position="142"/>
    </location>
</feature>
<gene>
    <name evidence="3" type="ORF">CR103_16095</name>
</gene>